<dbReference type="EMBL" id="QRCT01000049">
    <property type="protein sequence ID" value="RDU22624.1"/>
    <property type="molecule type" value="Genomic_DNA"/>
</dbReference>
<comment type="caution">
    <text evidence="1">The sequence shown here is derived from an EMBL/GenBank/DDBJ whole genome shotgun (WGS) entry which is preliminary data.</text>
</comment>
<protein>
    <recommendedName>
        <fullName evidence="3">Cyclic nucleotide-binding domain-containing protein</fullName>
    </recommendedName>
</protein>
<dbReference type="OrthoDB" id="1652317at2"/>
<organism evidence="1 2">
    <name type="scientific">Anaerosacchariphilus polymeriproducens</name>
    <dbReference type="NCBI Taxonomy" id="1812858"/>
    <lineage>
        <taxon>Bacteria</taxon>
        <taxon>Bacillati</taxon>
        <taxon>Bacillota</taxon>
        <taxon>Clostridia</taxon>
        <taxon>Lachnospirales</taxon>
        <taxon>Lachnospiraceae</taxon>
        <taxon>Anaerosacchariphilus</taxon>
    </lineage>
</organism>
<dbReference type="RefSeq" id="WP_115483034.1">
    <property type="nucleotide sequence ID" value="NZ_QRCT01000049.1"/>
</dbReference>
<dbReference type="InterPro" id="IPR014710">
    <property type="entry name" value="RmlC-like_jellyroll"/>
</dbReference>
<gene>
    <name evidence="1" type="ORF">DWV06_15235</name>
</gene>
<accession>A0A371ASS0</accession>
<dbReference type="AlphaFoldDB" id="A0A371ASS0"/>
<dbReference type="Proteomes" id="UP000255036">
    <property type="component" value="Unassembled WGS sequence"/>
</dbReference>
<dbReference type="SUPFAM" id="SSF51206">
    <property type="entry name" value="cAMP-binding domain-like"/>
    <property type="match status" value="1"/>
</dbReference>
<sequence length="207" mass="23640">MKKIYDKNKIATFIENSKYQTVLNELHVDFCLIKYEKGELVTSPFQNELLFQIVEHGSINIYFIRDDGTRYSLSNGYADYLLGDMDIFYPRNYNIYSEATENLTCISFPIDKNRELLLANNQFLQLICNSLSAKIGAITNIDAAPTSLTERVMSYMKYKCDSGILKGLEQAAFHLHCSSRQLQRILNQCEAAGVVSKIGKGTYRLIE</sequence>
<evidence type="ECO:0000313" key="2">
    <source>
        <dbReference type="Proteomes" id="UP000255036"/>
    </source>
</evidence>
<reference evidence="1 2" key="1">
    <citation type="submission" date="2018-07" db="EMBL/GenBank/DDBJ databases">
        <title>Anaerosacharophilus polymeroproducens gen. nov. sp. nov., an anaerobic bacterium isolated from salt field.</title>
        <authorList>
            <person name="Kim W."/>
            <person name="Yang S.-H."/>
            <person name="Oh J."/>
            <person name="Lee J.-H."/>
            <person name="Kwon K.K."/>
        </authorList>
    </citation>
    <scope>NUCLEOTIDE SEQUENCE [LARGE SCALE GENOMIC DNA]</scope>
    <source>
        <strain evidence="1 2">MCWD5</strain>
    </source>
</reference>
<dbReference type="Gene3D" id="2.60.120.10">
    <property type="entry name" value="Jelly Rolls"/>
    <property type="match status" value="1"/>
</dbReference>
<evidence type="ECO:0000313" key="1">
    <source>
        <dbReference type="EMBL" id="RDU22624.1"/>
    </source>
</evidence>
<keyword evidence="2" id="KW-1185">Reference proteome</keyword>
<name>A0A371ASS0_9FIRM</name>
<proteinExistence type="predicted"/>
<dbReference type="InterPro" id="IPR018490">
    <property type="entry name" value="cNMP-bd_dom_sf"/>
</dbReference>
<evidence type="ECO:0008006" key="3">
    <source>
        <dbReference type="Google" id="ProtNLM"/>
    </source>
</evidence>